<feature type="compositionally biased region" description="Polar residues" evidence="1">
    <location>
        <begin position="142"/>
        <end position="155"/>
    </location>
</feature>
<evidence type="ECO:0000256" key="1">
    <source>
        <dbReference type="SAM" id="MobiDB-lite"/>
    </source>
</evidence>
<evidence type="ECO:0000313" key="2">
    <source>
        <dbReference type="EMBL" id="QHS86721.1"/>
    </source>
</evidence>
<accession>A0A6C0B4J1</accession>
<protein>
    <submittedName>
        <fullName evidence="2">Uncharacterized protein</fullName>
    </submittedName>
</protein>
<dbReference type="AlphaFoldDB" id="A0A6C0B4J1"/>
<name>A0A6C0B4J1_9ZZZZ</name>
<feature type="region of interest" description="Disordered" evidence="1">
    <location>
        <begin position="185"/>
        <end position="212"/>
    </location>
</feature>
<feature type="compositionally biased region" description="Polar residues" evidence="1">
    <location>
        <begin position="185"/>
        <end position="199"/>
    </location>
</feature>
<dbReference type="EMBL" id="MN739060">
    <property type="protein sequence ID" value="QHS86721.1"/>
    <property type="molecule type" value="Genomic_DNA"/>
</dbReference>
<sequence>MTSLNYHFIINPLNNKEVLINTKEGKKIIQQYIHYLKGGSKWRFSKERDGPLLKELQIQLALERSMDIPSSHREVAQERAMNSVSTTVQPALPLADAVATPAWREWGTPSPDGFDDSVSTTVQPANLQKWQQPLLAKERGMNSVSTNSHPTQIQPSAKERAMNSVSTSVKPAKIQPAAQERAMNSVSTNAHPTQIQPSAQERPIQVKRSGTLSTNSSISRLDILDDKITTLSDIVENLQLTLMDAQIPHQKRGSFCSIS</sequence>
<proteinExistence type="predicted"/>
<organism evidence="2">
    <name type="scientific">viral metagenome</name>
    <dbReference type="NCBI Taxonomy" id="1070528"/>
    <lineage>
        <taxon>unclassified sequences</taxon>
        <taxon>metagenomes</taxon>
        <taxon>organismal metagenomes</taxon>
    </lineage>
</organism>
<feature type="region of interest" description="Disordered" evidence="1">
    <location>
        <begin position="140"/>
        <end position="160"/>
    </location>
</feature>
<reference evidence="2" key="1">
    <citation type="journal article" date="2020" name="Nature">
        <title>Giant virus diversity and host interactions through global metagenomics.</title>
        <authorList>
            <person name="Schulz F."/>
            <person name="Roux S."/>
            <person name="Paez-Espino D."/>
            <person name="Jungbluth S."/>
            <person name="Walsh D.A."/>
            <person name="Denef V.J."/>
            <person name="McMahon K.D."/>
            <person name="Konstantinidis K.T."/>
            <person name="Eloe-Fadrosh E.A."/>
            <person name="Kyrpides N.C."/>
            <person name="Woyke T."/>
        </authorList>
    </citation>
    <scope>NUCLEOTIDE SEQUENCE</scope>
    <source>
        <strain evidence="2">GVMAG-M-3300009422-16</strain>
    </source>
</reference>